<comment type="subcellular location">
    <subcellularLocation>
        <location evidence="1">Membrane</location>
        <topology evidence="1">Multi-pass membrane protein</topology>
    </subcellularLocation>
</comment>
<reference evidence="7 8" key="1">
    <citation type="submission" date="2020-08" db="EMBL/GenBank/DDBJ databases">
        <title>Genomic Encyclopedia of Type Strains, Phase IV (KMG-IV): sequencing the most valuable type-strain genomes for metagenomic binning, comparative biology and taxonomic classification.</title>
        <authorList>
            <person name="Goeker M."/>
        </authorList>
    </citation>
    <scope>NUCLEOTIDE SEQUENCE [LARGE SCALE GENOMIC DNA]</scope>
    <source>
        <strain evidence="7 8">DSM 17245</strain>
    </source>
</reference>
<dbReference type="GO" id="GO:0016020">
    <property type="term" value="C:membrane"/>
    <property type="evidence" value="ECO:0007669"/>
    <property type="project" value="UniProtKB-SubCell"/>
</dbReference>
<evidence type="ECO:0000256" key="4">
    <source>
        <dbReference type="ARBA" id="ARBA00022989"/>
    </source>
</evidence>
<sequence length="374" mass="42781">MKKILLYLYKMLFPLGVCVFFLYFLPKLLFFFLPFTLGAIIAFCLNPLISFLQKSFPFLKKKQISLVLTLTIFALFFYLCFCLMQLGLPMLKQRISRLPLEIQDLKRQLEKMIEENLPYFPPFIQNLLSDLPGTLDGIGRTMMNKWTSPALQFSLQVVSGLPELFLYLIITILSALCFSQEGAKLLSILHRNIPEQFRKYMQLLKEDGKKILKGYVWAQIQIMFCVFILLSVGFSLLRVELAIPLAFLTAFLDALPVFGVGFIMWPWMALILLKGKFLFFLALLLIYILSQMIRQILQPKIIGDAVGLPPLLALIFLFLGYKLYGISGMVLALPVGMLLVRFYHYGAFSGFFSAGKTLGKMLLDYAGVKKDEEV</sequence>
<feature type="transmembrane region" description="Helical" evidence="6">
    <location>
        <begin position="164"/>
        <end position="189"/>
    </location>
</feature>
<evidence type="ECO:0000256" key="2">
    <source>
        <dbReference type="ARBA" id="ARBA00009773"/>
    </source>
</evidence>
<keyword evidence="3 6" id="KW-0812">Transmembrane</keyword>
<name>A0A7W9SI61_9FIRM</name>
<keyword evidence="5 6" id="KW-0472">Membrane</keyword>
<evidence type="ECO:0000313" key="7">
    <source>
        <dbReference type="EMBL" id="MBB6041895.1"/>
    </source>
</evidence>
<feature type="transmembrane region" description="Helical" evidence="6">
    <location>
        <begin position="31"/>
        <end position="52"/>
    </location>
</feature>
<dbReference type="RefSeq" id="WP_243155900.1">
    <property type="nucleotide sequence ID" value="NZ_JACHHH010000010.1"/>
</dbReference>
<protein>
    <submittedName>
        <fullName evidence="7">Sporulation integral membrane protein YtvI</fullName>
    </submittedName>
</protein>
<evidence type="ECO:0000256" key="3">
    <source>
        <dbReference type="ARBA" id="ARBA00022692"/>
    </source>
</evidence>
<dbReference type="Pfam" id="PF01594">
    <property type="entry name" value="AI-2E_transport"/>
    <property type="match status" value="1"/>
</dbReference>
<feature type="transmembrane region" description="Helical" evidence="6">
    <location>
        <begin position="215"/>
        <end position="237"/>
    </location>
</feature>
<dbReference type="EMBL" id="JACHHH010000010">
    <property type="protein sequence ID" value="MBB6041895.1"/>
    <property type="molecule type" value="Genomic_DNA"/>
</dbReference>
<dbReference type="AlphaFoldDB" id="A0A7W9SI61"/>
<organism evidence="7 8">
    <name type="scientific">Oribacterium sinus</name>
    <dbReference type="NCBI Taxonomy" id="237576"/>
    <lineage>
        <taxon>Bacteria</taxon>
        <taxon>Bacillati</taxon>
        <taxon>Bacillota</taxon>
        <taxon>Clostridia</taxon>
        <taxon>Lachnospirales</taxon>
        <taxon>Lachnospiraceae</taxon>
        <taxon>Oribacterium</taxon>
    </lineage>
</organism>
<dbReference type="PANTHER" id="PTHR21716">
    <property type="entry name" value="TRANSMEMBRANE PROTEIN"/>
    <property type="match status" value="1"/>
</dbReference>
<evidence type="ECO:0000256" key="6">
    <source>
        <dbReference type="SAM" id="Phobius"/>
    </source>
</evidence>
<evidence type="ECO:0000256" key="1">
    <source>
        <dbReference type="ARBA" id="ARBA00004141"/>
    </source>
</evidence>
<feature type="transmembrane region" description="Helical" evidence="6">
    <location>
        <begin position="7"/>
        <end position="25"/>
    </location>
</feature>
<accession>A0A7W9SI61</accession>
<evidence type="ECO:0000256" key="5">
    <source>
        <dbReference type="ARBA" id="ARBA00023136"/>
    </source>
</evidence>
<gene>
    <name evidence="7" type="ORF">HNQ46_001886</name>
</gene>
<comment type="caution">
    <text evidence="7">The sequence shown here is derived from an EMBL/GenBank/DDBJ whole genome shotgun (WGS) entry which is preliminary data.</text>
</comment>
<proteinExistence type="inferred from homology"/>
<dbReference type="Proteomes" id="UP000522163">
    <property type="component" value="Unassembled WGS sequence"/>
</dbReference>
<dbReference type="GeneID" id="85015418"/>
<feature type="transmembrane region" description="Helical" evidence="6">
    <location>
        <begin position="277"/>
        <end position="293"/>
    </location>
</feature>
<evidence type="ECO:0000313" key="8">
    <source>
        <dbReference type="Proteomes" id="UP000522163"/>
    </source>
</evidence>
<dbReference type="InterPro" id="IPR002549">
    <property type="entry name" value="AI-2E-like"/>
</dbReference>
<feature type="transmembrane region" description="Helical" evidence="6">
    <location>
        <begin position="243"/>
        <end position="265"/>
    </location>
</feature>
<dbReference type="GO" id="GO:0055085">
    <property type="term" value="P:transmembrane transport"/>
    <property type="evidence" value="ECO:0007669"/>
    <property type="project" value="TreeGrafter"/>
</dbReference>
<feature type="transmembrane region" description="Helical" evidence="6">
    <location>
        <begin position="64"/>
        <end position="88"/>
    </location>
</feature>
<comment type="similarity">
    <text evidence="2">Belongs to the autoinducer-2 exporter (AI-2E) (TC 2.A.86) family.</text>
</comment>
<keyword evidence="4 6" id="KW-1133">Transmembrane helix</keyword>
<dbReference type="PANTHER" id="PTHR21716:SF68">
    <property type="entry name" value="TRANSPORT PROTEIN YTVI-RELATED"/>
    <property type="match status" value="1"/>
</dbReference>